<evidence type="ECO:0008006" key="3">
    <source>
        <dbReference type="Google" id="ProtNLM"/>
    </source>
</evidence>
<organism evidence="1 2">
    <name type="scientific">Panaeolus cyanescens</name>
    <dbReference type="NCBI Taxonomy" id="181874"/>
    <lineage>
        <taxon>Eukaryota</taxon>
        <taxon>Fungi</taxon>
        <taxon>Dikarya</taxon>
        <taxon>Basidiomycota</taxon>
        <taxon>Agaricomycotina</taxon>
        <taxon>Agaricomycetes</taxon>
        <taxon>Agaricomycetidae</taxon>
        <taxon>Agaricales</taxon>
        <taxon>Agaricineae</taxon>
        <taxon>Galeropsidaceae</taxon>
        <taxon>Panaeolus</taxon>
    </lineage>
</organism>
<dbReference type="AlphaFoldDB" id="A0A409YMB3"/>
<protein>
    <recommendedName>
        <fullName evidence="3">F-box domain-containing protein</fullName>
    </recommendedName>
</protein>
<dbReference type="InParanoid" id="A0A409YMB3"/>
<sequence>MSQRASVFSKDPIFAPEILAEIIGHLADLFATDTNGQMAKMDEMKKLAVVSKTMCSIARTHIFATIRLPSGEILHNLANLLRSNPRIGAAVQSMSYYLCKDTLNNPDILPFFELKNVTFLYAIHSGFRTPNADSGPTTLCPTTLLDKYLNPSTGSPSLKVLVVDNLVNLNHKKFVLSQSLESLVLINCSFTHDNLSLLPANIDSKPNSQLKSLTLSFTNIPLALLRECSVLEELQIFTRGPTFICPEDTNINIGSQDSDSSPALPSLKRLESYSMTQLEDDEVIDNTPYDVQHPQFPFLMKHCPYLEQLSLTISGGGPSLAYPNHNQLKILNVEWTRLQSADRFLEEQIELLSSLQVPALEKISLSVAHISAYIRNSAQAKRFQRRFRAGAGDLGRVIGDRDYVRFPSLKSFSLRLKMTRHVQVRRGWIPLMISRDEMKRELDVFVKELGRGSLGFEFNNELIVEDDTMQ</sequence>
<gene>
    <name evidence="1" type="ORF">CVT24_013294</name>
</gene>
<dbReference type="Proteomes" id="UP000284842">
    <property type="component" value="Unassembled WGS sequence"/>
</dbReference>
<name>A0A409YMB3_9AGAR</name>
<comment type="caution">
    <text evidence="1">The sequence shown here is derived from an EMBL/GenBank/DDBJ whole genome shotgun (WGS) entry which is preliminary data.</text>
</comment>
<proteinExistence type="predicted"/>
<accession>A0A409YMB3</accession>
<evidence type="ECO:0000313" key="2">
    <source>
        <dbReference type="Proteomes" id="UP000284842"/>
    </source>
</evidence>
<dbReference type="EMBL" id="NHTK01000979">
    <property type="protein sequence ID" value="PPR04211.1"/>
    <property type="molecule type" value="Genomic_DNA"/>
</dbReference>
<evidence type="ECO:0000313" key="1">
    <source>
        <dbReference type="EMBL" id="PPR04211.1"/>
    </source>
</evidence>
<dbReference type="SUPFAM" id="SSF52047">
    <property type="entry name" value="RNI-like"/>
    <property type="match status" value="1"/>
</dbReference>
<reference evidence="1 2" key="1">
    <citation type="journal article" date="2018" name="Evol. Lett.">
        <title>Horizontal gene cluster transfer increased hallucinogenic mushroom diversity.</title>
        <authorList>
            <person name="Reynolds H.T."/>
            <person name="Vijayakumar V."/>
            <person name="Gluck-Thaler E."/>
            <person name="Korotkin H.B."/>
            <person name="Matheny P.B."/>
            <person name="Slot J.C."/>
        </authorList>
    </citation>
    <scope>NUCLEOTIDE SEQUENCE [LARGE SCALE GENOMIC DNA]</scope>
    <source>
        <strain evidence="1 2">2629</strain>
    </source>
</reference>
<keyword evidence="2" id="KW-1185">Reference proteome</keyword>